<accession>A0ABS1KZP7</accession>
<evidence type="ECO:0000313" key="2">
    <source>
        <dbReference type="EMBL" id="MBL0744142.1"/>
    </source>
</evidence>
<name>A0ABS1KZP7_9BACT</name>
<evidence type="ECO:0000259" key="1">
    <source>
        <dbReference type="SMART" id="SM00867"/>
    </source>
</evidence>
<gene>
    <name evidence="2" type="ORF">JI741_23120</name>
</gene>
<organism evidence="2 3">
    <name type="scientific">Chryseolinea lacunae</name>
    <dbReference type="NCBI Taxonomy" id="2801331"/>
    <lineage>
        <taxon>Bacteria</taxon>
        <taxon>Pseudomonadati</taxon>
        <taxon>Bacteroidota</taxon>
        <taxon>Cytophagia</taxon>
        <taxon>Cytophagales</taxon>
        <taxon>Fulvivirgaceae</taxon>
        <taxon>Chryseolinea</taxon>
    </lineage>
</organism>
<feature type="domain" description="Lipid/polyisoprenoid-binding YceI-like" evidence="1">
    <location>
        <begin position="6"/>
        <end position="175"/>
    </location>
</feature>
<keyword evidence="3" id="KW-1185">Reference proteome</keyword>
<evidence type="ECO:0000313" key="3">
    <source>
        <dbReference type="Proteomes" id="UP000613030"/>
    </source>
</evidence>
<dbReference type="PANTHER" id="PTHR34406:SF1">
    <property type="entry name" value="PROTEIN YCEI"/>
    <property type="match status" value="1"/>
</dbReference>
<dbReference type="InterPro" id="IPR036761">
    <property type="entry name" value="TTHA0802/YceI-like_sf"/>
</dbReference>
<dbReference type="InterPro" id="IPR007372">
    <property type="entry name" value="Lipid/polyisoprenoid-bd_YceI"/>
</dbReference>
<dbReference type="SMART" id="SM00867">
    <property type="entry name" value="YceI"/>
    <property type="match status" value="1"/>
</dbReference>
<dbReference type="RefSeq" id="WP_202013786.1">
    <property type="nucleotide sequence ID" value="NZ_JAERRB010000009.1"/>
</dbReference>
<dbReference type="Proteomes" id="UP000613030">
    <property type="component" value="Unassembled WGS sequence"/>
</dbReference>
<proteinExistence type="predicted"/>
<comment type="caution">
    <text evidence="2">The sequence shown here is derived from an EMBL/GenBank/DDBJ whole genome shotgun (WGS) entry which is preliminary data.</text>
</comment>
<dbReference type="SUPFAM" id="SSF101874">
    <property type="entry name" value="YceI-like"/>
    <property type="match status" value="1"/>
</dbReference>
<dbReference type="Gene3D" id="2.40.128.110">
    <property type="entry name" value="Lipid/polyisoprenoid-binding, YceI-like"/>
    <property type="match status" value="1"/>
</dbReference>
<reference evidence="2 3" key="1">
    <citation type="submission" date="2021-01" db="EMBL/GenBank/DDBJ databases">
        <title>Chryseolinea sp. Jin1 Genome sequencing and assembly.</title>
        <authorList>
            <person name="Kim I."/>
        </authorList>
    </citation>
    <scope>NUCLEOTIDE SEQUENCE [LARGE SCALE GENOMIC DNA]</scope>
    <source>
        <strain evidence="2 3">Jin1</strain>
    </source>
</reference>
<dbReference type="PANTHER" id="PTHR34406">
    <property type="entry name" value="PROTEIN YCEI"/>
    <property type="match status" value="1"/>
</dbReference>
<dbReference type="EMBL" id="JAERRB010000009">
    <property type="protein sequence ID" value="MBL0744142.1"/>
    <property type="molecule type" value="Genomic_DNA"/>
</dbReference>
<sequence length="185" mass="20565">MKNLKTWVIDPLHSDVIFKIKHLVISTVTGSFRKFEGRAVSEGEGFEHAKVSLTIDVKSIDTNQPQRDQHLQNGDFFEADLYPQITFESTSFVNEGGSHFKMIGDLTLKGVTKSIELNVEYGGSQRSLQGVIKHGFEVTGTIHRKEFGMTWNVLTDTGNLGLGEDIKLVANIQVSELIEALKETA</sequence>
<dbReference type="Pfam" id="PF04264">
    <property type="entry name" value="YceI"/>
    <property type="match status" value="1"/>
</dbReference>
<protein>
    <submittedName>
        <fullName evidence="2">YceI family protein</fullName>
    </submittedName>
</protein>